<sequence>MIKLNLRLYSYFCDDNSHCDEGNQMEDKQKEIIGIDDSQLSGGVDINLSLAQSSATSYTISHEVIDEFDNHQPSLQHQGPRVDSARPKEKSPSTRYEGPEKKRGPRRAPSSPRNGKFTNSPERPDTRHRTAERNRSRPLPWRRTYPLTAPPITVAKRENSKETEASFPQAWSMIDFPNAKTSLDEAEKMFSKGSALRLVRLIDYFASAFSGVSFALEDISKDPLSSTLDVPECDKYKKASVTKRLRNLKSKVVEGDDFNNEESGEVADVEWPLEEE</sequence>
<feature type="compositionally biased region" description="Polar residues" evidence="1">
    <location>
        <begin position="111"/>
        <end position="121"/>
    </location>
</feature>
<accession>A0ABQ7YI37</accession>
<feature type="region of interest" description="Disordered" evidence="1">
    <location>
        <begin position="71"/>
        <end position="145"/>
    </location>
</feature>
<evidence type="ECO:0000256" key="1">
    <source>
        <dbReference type="SAM" id="MobiDB-lite"/>
    </source>
</evidence>
<organism evidence="2 3">
    <name type="scientific">Brassica napus</name>
    <name type="common">Rape</name>
    <dbReference type="NCBI Taxonomy" id="3708"/>
    <lineage>
        <taxon>Eukaryota</taxon>
        <taxon>Viridiplantae</taxon>
        <taxon>Streptophyta</taxon>
        <taxon>Embryophyta</taxon>
        <taxon>Tracheophyta</taxon>
        <taxon>Spermatophyta</taxon>
        <taxon>Magnoliopsida</taxon>
        <taxon>eudicotyledons</taxon>
        <taxon>Gunneridae</taxon>
        <taxon>Pentapetalae</taxon>
        <taxon>rosids</taxon>
        <taxon>malvids</taxon>
        <taxon>Brassicales</taxon>
        <taxon>Brassicaceae</taxon>
        <taxon>Brassiceae</taxon>
        <taxon>Brassica</taxon>
    </lineage>
</organism>
<feature type="compositionally biased region" description="Basic and acidic residues" evidence="1">
    <location>
        <begin position="83"/>
        <end position="102"/>
    </location>
</feature>
<dbReference type="Proteomes" id="UP000824890">
    <property type="component" value="Unassembled WGS sequence"/>
</dbReference>
<feature type="region of interest" description="Disordered" evidence="1">
    <location>
        <begin position="256"/>
        <end position="276"/>
    </location>
</feature>
<feature type="compositionally biased region" description="Basic and acidic residues" evidence="1">
    <location>
        <begin position="122"/>
        <end position="135"/>
    </location>
</feature>
<dbReference type="EMBL" id="JAGKQM010000017">
    <property type="protein sequence ID" value="KAH0867788.1"/>
    <property type="molecule type" value="Genomic_DNA"/>
</dbReference>
<gene>
    <name evidence="2" type="ORF">HID58_074810</name>
</gene>
<keyword evidence="3" id="KW-1185">Reference proteome</keyword>
<evidence type="ECO:0000313" key="3">
    <source>
        <dbReference type="Proteomes" id="UP000824890"/>
    </source>
</evidence>
<reference evidence="2 3" key="1">
    <citation type="submission" date="2021-05" db="EMBL/GenBank/DDBJ databases">
        <title>Genome Assembly of Synthetic Allotetraploid Brassica napus Reveals Homoeologous Exchanges between Subgenomes.</title>
        <authorList>
            <person name="Davis J.T."/>
        </authorList>
    </citation>
    <scope>NUCLEOTIDE SEQUENCE [LARGE SCALE GENOMIC DNA]</scope>
    <source>
        <strain evidence="3">cv. Da-Ae</strain>
        <tissue evidence="2">Seedling</tissue>
    </source>
</reference>
<name>A0ABQ7YI37_BRANA</name>
<evidence type="ECO:0008006" key="4">
    <source>
        <dbReference type="Google" id="ProtNLM"/>
    </source>
</evidence>
<proteinExistence type="predicted"/>
<evidence type="ECO:0000313" key="2">
    <source>
        <dbReference type="EMBL" id="KAH0867788.1"/>
    </source>
</evidence>
<protein>
    <recommendedName>
        <fullName evidence="4">Condensin complex subunit 2</fullName>
    </recommendedName>
</protein>
<comment type="caution">
    <text evidence="2">The sequence shown here is derived from an EMBL/GenBank/DDBJ whole genome shotgun (WGS) entry which is preliminary data.</text>
</comment>